<feature type="transmembrane region" description="Helical" evidence="1">
    <location>
        <begin position="41"/>
        <end position="63"/>
    </location>
</feature>
<dbReference type="AlphaFoldDB" id="A0A1U9YW04"/>
<accession>A0A1U9YW04</accession>
<feature type="transmembrane region" description="Helical" evidence="1">
    <location>
        <begin position="6"/>
        <end position="29"/>
    </location>
</feature>
<dbReference type="InterPro" id="IPR017581">
    <property type="entry name" value="AtpR-like"/>
</dbReference>
<sequence>MIALDWTLVVPGFLAGAVAAALFLGGLALGIRFALRRQSPALVLFLSAALRMAALLGLGWWVAGLGLQAIAAFAIGFLLTRTIIVAVVRSGEAPRCN</sequence>
<evidence type="ECO:0000313" key="3">
    <source>
        <dbReference type="Proteomes" id="UP000191135"/>
    </source>
</evidence>
<name>A0A1U9YW04_9HYPH</name>
<gene>
    <name evidence="2" type="ORF">Mame_00236</name>
</gene>
<dbReference type="Pfam" id="PF12966">
    <property type="entry name" value="AtpR"/>
    <property type="match status" value="1"/>
</dbReference>
<feature type="transmembrane region" description="Helical" evidence="1">
    <location>
        <begin position="69"/>
        <end position="88"/>
    </location>
</feature>
<dbReference type="EMBL" id="CP020330">
    <property type="protein sequence ID" value="AQZ49619.1"/>
    <property type="molecule type" value="Genomic_DNA"/>
</dbReference>
<keyword evidence="1" id="KW-0472">Membrane</keyword>
<dbReference type="eggNOG" id="ENOG5033HFJ">
    <property type="taxonomic scope" value="Bacteria"/>
</dbReference>
<keyword evidence="1" id="KW-0812">Transmembrane</keyword>
<dbReference type="Proteomes" id="UP000191135">
    <property type="component" value="Chromosome"/>
</dbReference>
<dbReference type="STRING" id="1122214.Mame_00236"/>
<keyword evidence="3" id="KW-1185">Reference proteome</keyword>
<evidence type="ECO:0000256" key="1">
    <source>
        <dbReference type="SAM" id="Phobius"/>
    </source>
</evidence>
<dbReference type="RefSeq" id="WP_018063329.1">
    <property type="nucleotide sequence ID" value="NZ_AQWH01000003.1"/>
</dbReference>
<evidence type="ECO:0000313" key="2">
    <source>
        <dbReference type="EMBL" id="AQZ49619.1"/>
    </source>
</evidence>
<reference evidence="2 3" key="1">
    <citation type="submission" date="2017-03" db="EMBL/GenBank/DDBJ databases">
        <title>Foreign affairs: Plasmid Transfer between Roseobacters and Rhizobia.</title>
        <authorList>
            <person name="Bartling P."/>
            <person name="Bunk B."/>
            <person name="Overmann J."/>
            <person name="Brinkmann H."/>
            <person name="Petersen J."/>
        </authorList>
    </citation>
    <scope>NUCLEOTIDE SEQUENCE [LARGE SCALE GENOMIC DNA]</scope>
    <source>
        <strain evidence="2 3">MACL11</strain>
    </source>
</reference>
<proteinExistence type="predicted"/>
<dbReference type="KEGG" id="mmed:Mame_00236"/>
<keyword evidence="1" id="KW-1133">Transmembrane helix</keyword>
<protein>
    <submittedName>
        <fullName evidence="2">F1/F0 ATPase, Methanosarcina type, subunit 2</fullName>
    </submittedName>
</protein>
<organism evidence="2 3">
    <name type="scientific">Martelella mediterranea DSM 17316</name>
    <dbReference type="NCBI Taxonomy" id="1122214"/>
    <lineage>
        <taxon>Bacteria</taxon>
        <taxon>Pseudomonadati</taxon>
        <taxon>Pseudomonadota</taxon>
        <taxon>Alphaproteobacteria</taxon>
        <taxon>Hyphomicrobiales</taxon>
        <taxon>Aurantimonadaceae</taxon>
        <taxon>Martelella</taxon>
    </lineage>
</organism>